<gene>
    <name evidence="1" type="ORF">EVAR_6385_1</name>
</gene>
<evidence type="ECO:0000313" key="1">
    <source>
        <dbReference type="EMBL" id="GBP12206.1"/>
    </source>
</evidence>
<evidence type="ECO:0000313" key="2">
    <source>
        <dbReference type="Proteomes" id="UP000299102"/>
    </source>
</evidence>
<comment type="caution">
    <text evidence="1">The sequence shown here is derived from an EMBL/GenBank/DDBJ whole genome shotgun (WGS) entry which is preliminary data.</text>
</comment>
<organism evidence="1 2">
    <name type="scientific">Eumeta variegata</name>
    <name type="common">Bagworm moth</name>
    <name type="synonym">Eumeta japonica</name>
    <dbReference type="NCBI Taxonomy" id="151549"/>
    <lineage>
        <taxon>Eukaryota</taxon>
        <taxon>Metazoa</taxon>
        <taxon>Ecdysozoa</taxon>
        <taxon>Arthropoda</taxon>
        <taxon>Hexapoda</taxon>
        <taxon>Insecta</taxon>
        <taxon>Pterygota</taxon>
        <taxon>Neoptera</taxon>
        <taxon>Endopterygota</taxon>
        <taxon>Lepidoptera</taxon>
        <taxon>Glossata</taxon>
        <taxon>Ditrysia</taxon>
        <taxon>Tineoidea</taxon>
        <taxon>Psychidae</taxon>
        <taxon>Oiketicinae</taxon>
        <taxon>Eumeta</taxon>
    </lineage>
</organism>
<protein>
    <submittedName>
        <fullName evidence="1">Uncharacterized protein</fullName>
    </submittedName>
</protein>
<reference evidence="1 2" key="1">
    <citation type="journal article" date="2019" name="Commun. Biol.">
        <title>The bagworm genome reveals a unique fibroin gene that provides high tensile strength.</title>
        <authorList>
            <person name="Kono N."/>
            <person name="Nakamura H."/>
            <person name="Ohtoshi R."/>
            <person name="Tomita M."/>
            <person name="Numata K."/>
            <person name="Arakawa K."/>
        </authorList>
    </citation>
    <scope>NUCLEOTIDE SEQUENCE [LARGE SCALE GENOMIC DNA]</scope>
</reference>
<dbReference type="Proteomes" id="UP000299102">
    <property type="component" value="Unassembled WGS sequence"/>
</dbReference>
<name>A0A4C1TDB6_EUMVA</name>
<dbReference type="EMBL" id="BGZK01000050">
    <property type="protein sequence ID" value="GBP12206.1"/>
    <property type="molecule type" value="Genomic_DNA"/>
</dbReference>
<keyword evidence="2" id="KW-1185">Reference proteome</keyword>
<proteinExistence type="predicted"/>
<dbReference type="AlphaFoldDB" id="A0A4C1TDB6"/>
<accession>A0A4C1TDB6</accession>
<sequence length="161" mass="18310">MRGRLTVRMIFSYDGLTSGVFRAFSGAARERRAACHTAALRFWREIEAKVTFSNFLKIFEKSNIHVSVALIFKNYHRDLLYNARNFAALNWLRMMYCAVVKPLCADDRLLLGVVEHSVWYSTTHETAALNCLRMMYCAGLTLPGPTFLSPACRFDAIATLS</sequence>